<evidence type="ECO:0000313" key="3">
    <source>
        <dbReference type="Proteomes" id="UP000026962"/>
    </source>
</evidence>
<feature type="transmembrane region" description="Helical" evidence="1">
    <location>
        <begin position="12"/>
        <end position="28"/>
    </location>
</feature>
<keyword evidence="1" id="KW-1133">Transmembrane helix</keyword>
<name>A0A0E0MEU8_ORYPU</name>
<dbReference type="Proteomes" id="UP000026962">
    <property type="component" value="Chromosome 11"/>
</dbReference>
<dbReference type="AlphaFoldDB" id="A0A0E0MEU8"/>
<dbReference type="Gramene" id="OPUNC11G09520.1">
    <property type="protein sequence ID" value="OPUNC11G09520.1"/>
    <property type="gene ID" value="OPUNC11G09520"/>
</dbReference>
<keyword evidence="1" id="KW-0472">Membrane</keyword>
<organism evidence="2">
    <name type="scientific">Oryza punctata</name>
    <name type="common">Red rice</name>
    <dbReference type="NCBI Taxonomy" id="4537"/>
    <lineage>
        <taxon>Eukaryota</taxon>
        <taxon>Viridiplantae</taxon>
        <taxon>Streptophyta</taxon>
        <taxon>Embryophyta</taxon>
        <taxon>Tracheophyta</taxon>
        <taxon>Spermatophyta</taxon>
        <taxon>Magnoliopsida</taxon>
        <taxon>Liliopsida</taxon>
        <taxon>Poales</taxon>
        <taxon>Poaceae</taxon>
        <taxon>BOP clade</taxon>
        <taxon>Oryzoideae</taxon>
        <taxon>Oryzeae</taxon>
        <taxon>Oryzinae</taxon>
        <taxon>Oryza</taxon>
    </lineage>
</organism>
<evidence type="ECO:0000313" key="2">
    <source>
        <dbReference type="EnsemblPlants" id="OPUNC11G09520.1"/>
    </source>
</evidence>
<accession>A0A0E0MEU8</accession>
<dbReference type="EnsemblPlants" id="OPUNC11G09520.1">
    <property type="protein sequence ID" value="OPUNC11G09520.1"/>
    <property type="gene ID" value="OPUNC11G09520"/>
</dbReference>
<evidence type="ECO:0000256" key="1">
    <source>
        <dbReference type="SAM" id="Phobius"/>
    </source>
</evidence>
<keyword evidence="1" id="KW-0812">Transmembrane</keyword>
<dbReference type="HOGENOM" id="CLU_3411167_0_0_1"/>
<keyword evidence="3" id="KW-1185">Reference proteome</keyword>
<sequence length="29" mass="3585">MRLWKFDMLINYHPMGLVLYHILLAIVFH</sequence>
<proteinExistence type="predicted"/>
<reference evidence="2" key="1">
    <citation type="submission" date="2015-04" db="UniProtKB">
        <authorList>
            <consortium name="EnsemblPlants"/>
        </authorList>
    </citation>
    <scope>IDENTIFICATION</scope>
</reference>
<protein>
    <submittedName>
        <fullName evidence="2">Uncharacterized protein</fullName>
    </submittedName>
</protein>
<reference evidence="2" key="2">
    <citation type="submission" date="2018-05" db="EMBL/GenBank/DDBJ databases">
        <title>OpunRS2 (Oryza punctata Reference Sequence Version 2).</title>
        <authorList>
            <person name="Zhang J."/>
            <person name="Kudrna D."/>
            <person name="Lee S."/>
            <person name="Talag J."/>
            <person name="Welchert J."/>
            <person name="Wing R.A."/>
        </authorList>
    </citation>
    <scope>NUCLEOTIDE SEQUENCE [LARGE SCALE GENOMIC DNA]</scope>
</reference>